<name>A0A9X8H7P3_APHAT</name>
<feature type="non-terminal residue" evidence="2">
    <location>
        <position position="1"/>
    </location>
</feature>
<dbReference type="Proteomes" id="UP000275652">
    <property type="component" value="Unassembled WGS sequence"/>
</dbReference>
<sequence length="70" mass="7459">CNHALGAADAKSSHHVDRPNPASANKKVIEYLRWSVVIGSDSVGPGSVTHKMPMEDTNDTGDYKSKIGPI</sequence>
<evidence type="ECO:0000256" key="1">
    <source>
        <dbReference type="SAM" id="MobiDB-lite"/>
    </source>
</evidence>
<reference evidence="2 3" key="1">
    <citation type="journal article" date="2018" name="J. Invertebr. Pathol.">
        <title>New genotyping method for the causative agent of crayfish plague (Aphanomyces astaci) based on whole genome data.</title>
        <authorList>
            <person name="Minardi D."/>
            <person name="Studholme D.J."/>
            <person name="van der Giezen M."/>
            <person name="Pretto T."/>
            <person name="Oidtmann B."/>
        </authorList>
    </citation>
    <scope>NUCLEOTIDE SEQUENCE [LARGE SCALE GENOMIC DNA]</scope>
    <source>
        <strain evidence="2 3">KB13</strain>
    </source>
</reference>
<feature type="compositionally biased region" description="Basic and acidic residues" evidence="1">
    <location>
        <begin position="61"/>
        <end position="70"/>
    </location>
</feature>
<proteinExistence type="predicted"/>
<feature type="region of interest" description="Disordered" evidence="1">
    <location>
        <begin position="1"/>
        <end position="24"/>
    </location>
</feature>
<dbReference type="AlphaFoldDB" id="A0A9X8H7P3"/>
<organism evidence="2 3">
    <name type="scientific">Aphanomyces astaci</name>
    <name type="common">Crayfish plague agent</name>
    <dbReference type="NCBI Taxonomy" id="112090"/>
    <lineage>
        <taxon>Eukaryota</taxon>
        <taxon>Sar</taxon>
        <taxon>Stramenopiles</taxon>
        <taxon>Oomycota</taxon>
        <taxon>Saprolegniomycetes</taxon>
        <taxon>Saprolegniales</taxon>
        <taxon>Verrucalvaceae</taxon>
        <taxon>Aphanomyces</taxon>
    </lineage>
</organism>
<feature type="region of interest" description="Disordered" evidence="1">
    <location>
        <begin position="43"/>
        <end position="70"/>
    </location>
</feature>
<protein>
    <submittedName>
        <fullName evidence="2">Uncharacterized protein</fullName>
    </submittedName>
</protein>
<gene>
    <name evidence="2" type="ORF">DYB28_013641</name>
</gene>
<evidence type="ECO:0000313" key="3">
    <source>
        <dbReference type="Proteomes" id="UP000275652"/>
    </source>
</evidence>
<accession>A0A9X8H7P3</accession>
<dbReference type="EMBL" id="QUTI01029098">
    <property type="protein sequence ID" value="RLO04314.1"/>
    <property type="molecule type" value="Genomic_DNA"/>
</dbReference>
<evidence type="ECO:0000313" key="2">
    <source>
        <dbReference type="EMBL" id="RLO04314.1"/>
    </source>
</evidence>
<comment type="caution">
    <text evidence="2">The sequence shown here is derived from an EMBL/GenBank/DDBJ whole genome shotgun (WGS) entry which is preliminary data.</text>
</comment>